<protein>
    <recommendedName>
        <fullName evidence="3">LysM domain-containing protein</fullName>
    </recommendedName>
</protein>
<comment type="caution">
    <text evidence="1">The sequence shown here is derived from an EMBL/GenBank/DDBJ whole genome shotgun (WGS) entry which is preliminary data.</text>
</comment>
<evidence type="ECO:0000313" key="1">
    <source>
        <dbReference type="EMBL" id="MDM1551094.1"/>
    </source>
</evidence>
<dbReference type="Proteomes" id="UP001173578">
    <property type="component" value="Unassembled WGS sequence"/>
</dbReference>
<evidence type="ECO:0000313" key="2">
    <source>
        <dbReference type="Proteomes" id="UP001173578"/>
    </source>
</evidence>
<reference evidence="1" key="1">
    <citation type="submission" date="2020-06" db="EMBL/GenBank/DDBJ databases">
        <authorList>
            <person name="Dong N."/>
        </authorList>
    </citation>
    <scope>NUCLEOTIDE SEQUENCE</scope>
    <source>
        <strain evidence="1">210</strain>
    </source>
</reference>
<accession>A0AAW7DGJ0</accession>
<proteinExistence type="predicted"/>
<dbReference type="AlphaFoldDB" id="A0AAW7DGJ0"/>
<reference evidence="1" key="2">
    <citation type="journal article" date="2022" name="Sci. Total Environ.">
        <title>Prevalence, transmission, and molecular epidemiology of tet(X)-positive bacteria among humans, animals, and environmental niches in China: An epidemiological, and genomic-based study.</title>
        <authorList>
            <person name="Dong N."/>
            <person name="Zeng Y."/>
            <person name="Cai C."/>
            <person name="Sun C."/>
            <person name="Lu J."/>
            <person name="Liu C."/>
            <person name="Zhou H."/>
            <person name="Sun Q."/>
            <person name="Shu L."/>
            <person name="Wang H."/>
            <person name="Wang Y."/>
            <person name="Wang S."/>
            <person name="Wu C."/>
            <person name="Chan E.W."/>
            <person name="Chen G."/>
            <person name="Shen Z."/>
            <person name="Chen S."/>
            <person name="Zhang R."/>
        </authorList>
    </citation>
    <scope>NUCLEOTIDE SEQUENCE</scope>
    <source>
        <strain evidence="1">210</strain>
    </source>
</reference>
<evidence type="ECO:0008006" key="3">
    <source>
        <dbReference type="Google" id="ProtNLM"/>
    </source>
</evidence>
<sequence length="321" mass="38451">MDFHKLKINSNENIDTIAKEYDINREILRNFHNNICSISEIIPKEIPVYLEYIYIPIETFLDYQDKTIHDFKLIAPNFFDKITYGIIYKNNSVNKQIHYTIEVEKLNNSTVIINKNKTYVNNHPVKKIIEELLEKTERAIYPLLLESTTNNSIIRIKNEKEIGERWKKEIKPLIIEYYQSKLTDEIIEKLDSFFLNPNQYFEKIFHHLFYSFYFLPIYTSYPNGNKQSTISQFLNAINQHIHFDVNFKLHKKLTRADKIKLEIRGVENNSLSNNDNKATLFFTYILHKETHKIFSLTGNIICYDENNKQYDLTFEMYELKK</sequence>
<dbReference type="RefSeq" id="WP_286485685.1">
    <property type="nucleotide sequence ID" value="NZ_JACALR010000003.1"/>
</dbReference>
<organism evidence="1 2">
    <name type="scientific">Empedobacter falsenii</name>
    <dbReference type="NCBI Taxonomy" id="343874"/>
    <lineage>
        <taxon>Bacteria</taxon>
        <taxon>Pseudomonadati</taxon>
        <taxon>Bacteroidota</taxon>
        <taxon>Flavobacteriia</taxon>
        <taxon>Flavobacteriales</taxon>
        <taxon>Weeksellaceae</taxon>
        <taxon>Empedobacter</taxon>
    </lineage>
</organism>
<gene>
    <name evidence="1" type="ORF">HX095_07685</name>
</gene>
<dbReference type="EMBL" id="JACALR010000003">
    <property type="protein sequence ID" value="MDM1551094.1"/>
    <property type="molecule type" value="Genomic_DNA"/>
</dbReference>
<name>A0AAW7DGJ0_9FLAO</name>